<proteinExistence type="predicted"/>
<keyword evidence="2" id="KW-1185">Reference proteome</keyword>
<evidence type="ECO:0000313" key="1">
    <source>
        <dbReference type="EMBL" id="GEM51472.1"/>
    </source>
</evidence>
<accession>A0A511NF89</accession>
<reference evidence="1 2" key="1">
    <citation type="submission" date="2019-07" db="EMBL/GenBank/DDBJ databases">
        <title>Whole genome shotgun sequence of Empedobacter brevis NBRC 14943.</title>
        <authorList>
            <person name="Hosoyama A."/>
            <person name="Uohara A."/>
            <person name="Ohji S."/>
            <person name="Ichikawa N."/>
        </authorList>
    </citation>
    <scope>NUCLEOTIDE SEQUENCE [LARGE SCALE GENOMIC DNA]</scope>
    <source>
        <strain evidence="1 2">NBRC 14943</strain>
    </source>
</reference>
<dbReference type="AlphaFoldDB" id="A0A511NF89"/>
<name>A0A511NF89_9FLAO</name>
<gene>
    <name evidence="1" type="ORF">EB1_12620</name>
</gene>
<sequence>MDKNEKIHRLTNEILLTTMRIRKKFPELYILLLETPIIFSQSNHITVVELKQYLSAIKMQLKIFEISSKD</sequence>
<dbReference type="Proteomes" id="UP000321245">
    <property type="component" value="Unassembled WGS sequence"/>
</dbReference>
<dbReference type="EMBL" id="BJXC01000006">
    <property type="protein sequence ID" value="GEM51472.1"/>
    <property type="molecule type" value="Genomic_DNA"/>
</dbReference>
<comment type="caution">
    <text evidence="1">The sequence shown here is derived from an EMBL/GenBank/DDBJ whole genome shotgun (WGS) entry which is preliminary data.</text>
</comment>
<protein>
    <submittedName>
        <fullName evidence="1">Uncharacterized protein</fullName>
    </submittedName>
</protein>
<organism evidence="1 2">
    <name type="scientific">Empedobacter brevis NBRC 14943 = ATCC 43319</name>
    <dbReference type="NCBI Taxonomy" id="1218108"/>
    <lineage>
        <taxon>Bacteria</taxon>
        <taxon>Pseudomonadati</taxon>
        <taxon>Bacteroidota</taxon>
        <taxon>Flavobacteriia</taxon>
        <taxon>Flavobacteriales</taxon>
        <taxon>Weeksellaceae</taxon>
        <taxon>Empedobacter</taxon>
    </lineage>
</organism>
<evidence type="ECO:0000313" key="2">
    <source>
        <dbReference type="Proteomes" id="UP000321245"/>
    </source>
</evidence>